<protein>
    <recommendedName>
        <fullName evidence="2">Transposase DDE domain-containing protein</fullName>
    </recommendedName>
</protein>
<dbReference type="STRING" id="315423.SAMN04488020_1246"/>
<reference evidence="3 4" key="1">
    <citation type="submission" date="2017-03" db="EMBL/GenBank/DDBJ databases">
        <authorList>
            <person name="Afonso C.L."/>
            <person name="Miller P.J."/>
            <person name="Scott M.A."/>
            <person name="Spackman E."/>
            <person name="Goraichik I."/>
            <person name="Dimitrov K.M."/>
            <person name="Suarez D.L."/>
            <person name="Swayne D.E."/>
        </authorList>
    </citation>
    <scope>NUCLEOTIDE SEQUENCE [LARGE SCALE GENOMIC DNA]</scope>
    <source>
        <strain evidence="3 4">CECT 7066</strain>
    </source>
</reference>
<evidence type="ECO:0000313" key="4">
    <source>
        <dbReference type="Proteomes" id="UP000193870"/>
    </source>
</evidence>
<organism evidence="3 4">
    <name type="scientific">Palleronia marisminoris</name>
    <dbReference type="NCBI Taxonomy" id="315423"/>
    <lineage>
        <taxon>Bacteria</taxon>
        <taxon>Pseudomonadati</taxon>
        <taxon>Pseudomonadota</taxon>
        <taxon>Alphaproteobacteria</taxon>
        <taxon>Rhodobacterales</taxon>
        <taxon>Roseobacteraceae</taxon>
        <taxon>Palleronia</taxon>
    </lineage>
</organism>
<gene>
    <name evidence="3" type="ORF">PAM7066_03693</name>
</gene>
<dbReference type="InterPro" id="IPR025668">
    <property type="entry name" value="Tnp_DDE_dom"/>
</dbReference>
<feature type="region of interest" description="Disordered" evidence="1">
    <location>
        <begin position="1"/>
        <end position="21"/>
    </location>
</feature>
<proteinExistence type="predicted"/>
<feature type="domain" description="Transposase DDE" evidence="2">
    <location>
        <begin position="2"/>
        <end position="104"/>
    </location>
</feature>
<accession>A0A1Y5TUA2</accession>
<name>A0A1Y5TUA2_9RHOB</name>
<sequence>MTGWFDPSTPWNAAPSGKRVGQPVHADAATRACLTIKVLFGLPLHQTARFVASLLKLAGLDWPVPDFSTLCRRQKMLAVQLPYRGSGGPRHLLVDSTGIKVRGEGKRHARKHDSARSRVLHDRALLGFRG</sequence>
<evidence type="ECO:0000259" key="2">
    <source>
        <dbReference type="Pfam" id="PF13737"/>
    </source>
</evidence>
<dbReference type="Proteomes" id="UP000193870">
    <property type="component" value="Unassembled WGS sequence"/>
</dbReference>
<evidence type="ECO:0000256" key="1">
    <source>
        <dbReference type="SAM" id="MobiDB-lite"/>
    </source>
</evidence>
<dbReference type="AlphaFoldDB" id="A0A1Y5TUA2"/>
<evidence type="ECO:0000313" key="3">
    <source>
        <dbReference type="EMBL" id="SLN71885.1"/>
    </source>
</evidence>
<dbReference type="Pfam" id="PF13737">
    <property type="entry name" value="DDE_Tnp_1_5"/>
    <property type="match status" value="1"/>
</dbReference>
<keyword evidence="4" id="KW-1185">Reference proteome</keyword>
<dbReference type="EMBL" id="FWFV01000021">
    <property type="protein sequence ID" value="SLN71885.1"/>
    <property type="molecule type" value="Genomic_DNA"/>
</dbReference>